<dbReference type="EMBL" id="JACEGD010000038">
    <property type="protein sequence ID" value="MBH5390839.1"/>
    <property type="molecule type" value="Genomic_DNA"/>
</dbReference>
<dbReference type="InterPro" id="IPR016039">
    <property type="entry name" value="Thiolase-like"/>
</dbReference>
<organism evidence="1 2">
    <name type="scientific">Bradyrhizobium diversitatis</name>
    <dbReference type="NCBI Taxonomy" id="2755406"/>
    <lineage>
        <taxon>Bacteria</taxon>
        <taxon>Pseudomonadati</taxon>
        <taxon>Pseudomonadota</taxon>
        <taxon>Alphaproteobacteria</taxon>
        <taxon>Hyphomicrobiales</taxon>
        <taxon>Nitrobacteraceae</taxon>
        <taxon>Bradyrhizobium</taxon>
    </lineage>
</organism>
<evidence type="ECO:0000313" key="2">
    <source>
        <dbReference type="Proteomes" id="UP001194539"/>
    </source>
</evidence>
<evidence type="ECO:0000313" key="1">
    <source>
        <dbReference type="EMBL" id="MBH5390839.1"/>
    </source>
</evidence>
<gene>
    <name evidence="1" type="ORF">H1B27_31880</name>
</gene>
<dbReference type="Gene3D" id="3.40.47.10">
    <property type="match status" value="1"/>
</dbReference>
<accession>A0ABS0PC31</accession>
<reference evidence="1 2" key="1">
    <citation type="submission" date="2020-07" db="EMBL/GenBank/DDBJ databases">
        <title>Bradyrhizobium diversity isolated from nodules of indigenous legumes of Western Australia.</title>
        <authorList>
            <person name="Klepa M.S."/>
        </authorList>
    </citation>
    <scope>NUCLEOTIDE SEQUENCE [LARGE SCALE GENOMIC DNA]</scope>
    <source>
        <strain evidence="1 2">CNPSo 4019</strain>
    </source>
</reference>
<dbReference type="Proteomes" id="UP001194539">
    <property type="component" value="Unassembled WGS sequence"/>
</dbReference>
<keyword evidence="2" id="KW-1185">Reference proteome</keyword>
<dbReference type="RefSeq" id="WP_197968774.1">
    <property type="nucleotide sequence ID" value="NZ_JACEGD010000038.1"/>
</dbReference>
<name>A0ABS0PC31_9BRAD</name>
<protein>
    <submittedName>
        <fullName evidence="1">OB-fold domain-containing protein</fullName>
    </submittedName>
</protein>
<dbReference type="SUPFAM" id="SSF53901">
    <property type="entry name" value="Thiolase-like"/>
    <property type="match status" value="1"/>
</dbReference>
<sequence length="423" mass="44822">MTLAVEAARGLPRPQAVIFASTSAPFIERSQATLLVDALALDPAVRTGDVAGSRRCAVSALRDALLGNGDTLIAAGEKRPATAGSSQHLSDGDGGAAAFVSDRGAAELLGYASLSHDLVDIYASRERPQSYAYEERFVRDTAIGKVIAPTIRAACAAAGVAPSEIARAAVHEPLAGCWREISRLTGVTAPNVAADLAQAVGDLGAAHALFAFAVACAGAREGDLVLLAGFGSGCDAMVFRLTGEMPGAREAAAQLSKGVAFDDYMRFLSLTGAVQLDWGVRSELEQKAQATVLERYGRDMIGFVGGRDAEGNIQFPKSRVPVRPDAAAPEQFEDVRLADCTARIVSVTADRLNFTPDPPFWFGLVQFDNGARVMMEFTDGDGRGFSVGDAVRPLLRIKSRDARRGFRTYFWKAAPADRPSIER</sequence>
<proteinExistence type="predicted"/>
<comment type="caution">
    <text evidence="1">The sequence shown here is derived from an EMBL/GenBank/DDBJ whole genome shotgun (WGS) entry which is preliminary data.</text>
</comment>